<evidence type="ECO:0000259" key="1">
    <source>
        <dbReference type="Pfam" id="PF13302"/>
    </source>
</evidence>
<dbReference type="Pfam" id="PF13302">
    <property type="entry name" value="Acetyltransf_3"/>
    <property type="match status" value="1"/>
</dbReference>
<dbReference type="KEGG" id="prw:PsycPRwf_2220"/>
<dbReference type="HOGENOM" id="CLU_013985_1_0_6"/>
<accession>A5WHL9</accession>
<dbReference type="eggNOG" id="COG1670">
    <property type="taxonomic scope" value="Bacteria"/>
</dbReference>
<gene>
    <name evidence="2" type="ordered locus">PsycPRwf_2220</name>
</gene>
<dbReference type="Gene3D" id="3.40.630.30">
    <property type="match status" value="1"/>
</dbReference>
<dbReference type="InterPro" id="IPR016181">
    <property type="entry name" value="Acyl_CoA_acyltransferase"/>
</dbReference>
<dbReference type="AlphaFoldDB" id="A5WHL9"/>
<sequence length="197" mass="22397">MVNIMMPNAPILTSAKVRLEPLTQKHATDLAHACQDGKLWKTAYTFVPDPQSIPTYIATANDTEDRIAFAVIDMATNQAIGSTSLYRIRPDVKRLSIGYTWYAKSYWRTHVNTECKLLMLTHAFEALGYQTVGWCTDIINTQSQNAIERLGAKKDGIIRGDRIRQDGTITDSVFYSMTADEWPQAKTQLEEKQKRYE</sequence>
<dbReference type="SUPFAM" id="SSF55729">
    <property type="entry name" value="Acyl-CoA N-acyltransferases (Nat)"/>
    <property type="match status" value="1"/>
</dbReference>
<reference evidence="2" key="1">
    <citation type="submission" date="2007-05" db="EMBL/GenBank/DDBJ databases">
        <title>Complete sequence of chromosome of Psychrobacter sp. PRwf-1.</title>
        <authorList>
            <consortium name="US DOE Joint Genome Institute"/>
            <person name="Copeland A."/>
            <person name="Lucas S."/>
            <person name="Lapidus A."/>
            <person name="Barry K."/>
            <person name="Detter J.C."/>
            <person name="Glavina del Rio T."/>
            <person name="Hammon N."/>
            <person name="Israni S."/>
            <person name="Dalin E."/>
            <person name="Tice H."/>
            <person name="Pitluck S."/>
            <person name="Chain P."/>
            <person name="Malfatti S."/>
            <person name="Shin M."/>
            <person name="Vergez L."/>
            <person name="Schmutz J."/>
            <person name="Larimer F."/>
            <person name="Land M."/>
            <person name="Hauser L."/>
            <person name="Kyrpides N."/>
            <person name="Kim E."/>
            <person name="Tiedje J."/>
            <person name="Richardson P."/>
        </authorList>
    </citation>
    <scope>NUCLEOTIDE SEQUENCE [LARGE SCALE GENOMIC DNA]</scope>
    <source>
        <strain evidence="2">PRwf-1</strain>
    </source>
</reference>
<dbReference type="PANTHER" id="PTHR43610:SF1">
    <property type="entry name" value="N-ACETYLTRANSFERASE DOMAIN-CONTAINING PROTEIN"/>
    <property type="match status" value="1"/>
</dbReference>
<evidence type="ECO:0000313" key="2">
    <source>
        <dbReference type="EMBL" id="ABQ95160.1"/>
    </source>
</evidence>
<dbReference type="EMBL" id="CP000713">
    <property type="protein sequence ID" value="ABQ95160.1"/>
    <property type="molecule type" value="Genomic_DNA"/>
</dbReference>
<feature type="domain" description="N-acetyltransferase" evidence="1">
    <location>
        <begin position="17"/>
        <end position="153"/>
    </location>
</feature>
<dbReference type="InterPro" id="IPR000182">
    <property type="entry name" value="GNAT_dom"/>
</dbReference>
<organism evidence="2">
    <name type="scientific">Psychrobacter sp. (strain PRwf-1)</name>
    <dbReference type="NCBI Taxonomy" id="349106"/>
    <lineage>
        <taxon>Bacteria</taxon>
        <taxon>Pseudomonadati</taxon>
        <taxon>Pseudomonadota</taxon>
        <taxon>Gammaproteobacteria</taxon>
        <taxon>Moraxellales</taxon>
        <taxon>Moraxellaceae</taxon>
        <taxon>Psychrobacter</taxon>
    </lineage>
</organism>
<name>A5WHL9_PSYWF</name>
<dbReference type="STRING" id="349106.PsycPRwf_2220"/>
<dbReference type="GO" id="GO:0016747">
    <property type="term" value="F:acyltransferase activity, transferring groups other than amino-acyl groups"/>
    <property type="evidence" value="ECO:0007669"/>
    <property type="project" value="InterPro"/>
</dbReference>
<protein>
    <submittedName>
        <fullName evidence="2">GCN5-related N-acetyltransferase</fullName>
    </submittedName>
</protein>
<proteinExistence type="predicted"/>
<keyword evidence="2" id="KW-0808">Transferase</keyword>
<dbReference type="PANTHER" id="PTHR43610">
    <property type="entry name" value="BLL6696 PROTEIN"/>
    <property type="match status" value="1"/>
</dbReference>